<protein>
    <recommendedName>
        <fullName evidence="4">NADH:flavin oxidoreductase/NADH oxidase N-terminal domain-containing protein</fullName>
    </recommendedName>
</protein>
<dbReference type="AlphaFoldDB" id="A0A9P6K9H2"/>
<evidence type="ECO:0000259" key="4">
    <source>
        <dbReference type="Pfam" id="PF00724"/>
    </source>
</evidence>
<evidence type="ECO:0000256" key="2">
    <source>
        <dbReference type="ARBA" id="ARBA00022630"/>
    </source>
</evidence>
<dbReference type="PANTHER" id="PTHR43656">
    <property type="entry name" value="BINDING OXIDOREDUCTASE, PUTATIVE (AFU_ORTHOLOGUE AFUA_2G08260)-RELATED"/>
    <property type="match status" value="1"/>
</dbReference>
<sequence>FLNPRTNIRQDKYGGSLENRTRFLREIIEGIKAQTPETFSIGVKLNSVDFGRRRFQGQLQTVQSSGPVTLQGDEQDDLEEHLQEAVEIAVTLEKLGVDFIEVSGGSYESWAAGILDGKDVFNTDSAKSAKMKESTRQREAHFAVFAERISRALSVTKVILTGGFVSGSAMAESLKVNAEHQQDSTAGLPHIDMVGIGRAICQEPDLPNLIMSGEVTGALKMPAMPGGFFDDVLVCGGNIFRVANGYLPITSLLHIAVSQYHLAYSYRFTKFAAHAIKRALWLA</sequence>
<reference evidence="5" key="1">
    <citation type="journal article" date="2020" name="Fungal Divers.">
        <title>Resolving the Mortierellaceae phylogeny through synthesis of multi-gene phylogenetics and phylogenomics.</title>
        <authorList>
            <person name="Vandepol N."/>
            <person name="Liber J."/>
            <person name="Desiro A."/>
            <person name="Na H."/>
            <person name="Kennedy M."/>
            <person name="Barry K."/>
            <person name="Grigoriev I.V."/>
            <person name="Miller A.N."/>
            <person name="O'Donnell K."/>
            <person name="Stajich J.E."/>
            <person name="Bonito G."/>
        </authorList>
    </citation>
    <scope>NUCLEOTIDE SEQUENCE</scope>
    <source>
        <strain evidence="5">KOD1015</strain>
    </source>
</reference>
<dbReference type="InterPro" id="IPR013785">
    <property type="entry name" value="Aldolase_TIM"/>
</dbReference>
<keyword evidence="3" id="KW-0560">Oxidoreductase</keyword>
<dbReference type="InterPro" id="IPR001155">
    <property type="entry name" value="OxRdtase_FMN_N"/>
</dbReference>
<dbReference type="GO" id="GO:0010181">
    <property type="term" value="F:FMN binding"/>
    <property type="evidence" value="ECO:0007669"/>
    <property type="project" value="InterPro"/>
</dbReference>
<comment type="caution">
    <text evidence="5">The sequence shown here is derived from an EMBL/GenBank/DDBJ whole genome shotgun (WGS) entry which is preliminary data.</text>
</comment>
<dbReference type="Proteomes" id="UP000780801">
    <property type="component" value="Unassembled WGS sequence"/>
</dbReference>
<dbReference type="SUPFAM" id="SSF51395">
    <property type="entry name" value="FMN-linked oxidoreductases"/>
    <property type="match status" value="1"/>
</dbReference>
<comment type="similarity">
    <text evidence="1">Belongs to the NADH:flavin oxidoreductase/NADH oxidase family.</text>
</comment>
<proteinExistence type="inferred from homology"/>
<evidence type="ECO:0000256" key="3">
    <source>
        <dbReference type="ARBA" id="ARBA00023002"/>
    </source>
</evidence>
<dbReference type="GO" id="GO:0016491">
    <property type="term" value="F:oxidoreductase activity"/>
    <property type="evidence" value="ECO:0007669"/>
    <property type="project" value="UniProtKB-KW"/>
</dbReference>
<evidence type="ECO:0000313" key="6">
    <source>
        <dbReference type="Proteomes" id="UP000780801"/>
    </source>
</evidence>
<gene>
    <name evidence="5" type="ORF">BGW38_009138</name>
</gene>
<dbReference type="EMBL" id="JAABOA010006583">
    <property type="protein sequence ID" value="KAF9557938.1"/>
    <property type="molecule type" value="Genomic_DNA"/>
</dbReference>
<name>A0A9P6K9H2_9FUNG</name>
<keyword evidence="6" id="KW-1185">Reference proteome</keyword>
<feature type="non-terminal residue" evidence="5">
    <location>
        <position position="1"/>
    </location>
</feature>
<dbReference type="Pfam" id="PF00724">
    <property type="entry name" value="Oxidored_FMN"/>
    <property type="match status" value="1"/>
</dbReference>
<evidence type="ECO:0000313" key="5">
    <source>
        <dbReference type="EMBL" id="KAF9557938.1"/>
    </source>
</evidence>
<evidence type="ECO:0000256" key="1">
    <source>
        <dbReference type="ARBA" id="ARBA00005979"/>
    </source>
</evidence>
<organism evidence="5 6">
    <name type="scientific">Lunasporangiospora selenospora</name>
    <dbReference type="NCBI Taxonomy" id="979761"/>
    <lineage>
        <taxon>Eukaryota</taxon>
        <taxon>Fungi</taxon>
        <taxon>Fungi incertae sedis</taxon>
        <taxon>Mucoromycota</taxon>
        <taxon>Mortierellomycotina</taxon>
        <taxon>Mortierellomycetes</taxon>
        <taxon>Mortierellales</taxon>
        <taxon>Mortierellaceae</taxon>
        <taxon>Lunasporangiospora</taxon>
    </lineage>
</organism>
<feature type="domain" description="NADH:flavin oxidoreductase/NADH oxidase N-terminal" evidence="4">
    <location>
        <begin position="1"/>
        <end position="46"/>
    </location>
</feature>
<dbReference type="InterPro" id="IPR051799">
    <property type="entry name" value="NADH_flavin_oxidoreductase"/>
</dbReference>
<dbReference type="Gene3D" id="3.20.20.70">
    <property type="entry name" value="Aldolase class I"/>
    <property type="match status" value="1"/>
</dbReference>
<keyword evidence="2" id="KW-0285">Flavoprotein</keyword>
<accession>A0A9P6K9H2</accession>
<dbReference type="PANTHER" id="PTHR43656:SF2">
    <property type="entry name" value="BINDING OXIDOREDUCTASE, PUTATIVE (AFU_ORTHOLOGUE AFUA_2G08260)-RELATED"/>
    <property type="match status" value="1"/>
</dbReference>
<dbReference type="OrthoDB" id="276546at2759"/>